<sequence>MHFEVVTVALVGIAVFMREISPLSGANGNTLAQGDQCAKNDVLPSVSGADESDTIYFVGCGGFF</sequence>
<dbReference type="EMBL" id="PFBK01000007">
    <property type="protein sequence ID" value="PIR83816.1"/>
    <property type="molecule type" value="Genomic_DNA"/>
</dbReference>
<protein>
    <submittedName>
        <fullName evidence="1">Uncharacterized protein</fullName>
    </submittedName>
</protein>
<evidence type="ECO:0000313" key="2">
    <source>
        <dbReference type="Proteomes" id="UP000231192"/>
    </source>
</evidence>
<comment type="caution">
    <text evidence="1">The sequence shown here is derived from an EMBL/GenBank/DDBJ whole genome shotgun (WGS) entry which is preliminary data.</text>
</comment>
<name>A0A2H0UDR1_9BACT</name>
<dbReference type="AlphaFoldDB" id="A0A2H0UDR1"/>
<accession>A0A2H0UDR1</accession>
<evidence type="ECO:0000313" key="1">
    <source>
        <dbReference type="EMBL" id="PIR83816.1"/>
    </source>
</evidence>
<organism evidence="1 2">
    <name type="scientific">Candidatus Kaiserbacteria bacterium CG10_big_fil_rev_8_21_14_0_10_51_14</name>
    <dbReference type="NCBI Taxonomy" id="1974610"/>
    <lineage>
        <taxon>Bacteria</taxon>
        <taxon>Candidatus Kaiseribacteriota</taxon>
    </lineage>
</organism>
<gene>
    <name evidence="1" type="ORF">COU18_02415</name>
</gene>
<dbReference type="Proteomes" id="UP000231192">
    <property type="component" value="Unassembled WGS sequence"/>
</dbReference>
<proteinExistence type="predicted"/>
<reference evidence="2" key="1">
    <citation type="submission" date="2017-09" db="EMBL/GenBank/DDBJ databases">
        <title>Depth-based differentiation of microbial function through sediment-hosted aquifers and enrichment of novel symbionts in the deep terrestrial subsurface.</title>
        <authorList>
            <person name="Probst A.J."/>
            <person name="Ladd B."/>
            <person name="Jarett J.K."/>
            <person name="Geller-Mcgrath D.E."/>
            <person name="Sieber C.M.K."/>
            <person name="Emerson J.B."/>
            <person name="Anantharaman K."/>
            <person name="Thomas B.C."/>
            <person name="Malmstrom R."/>
            <person name="Stieglmeier M."/>
            <person name="Klingl A."/>
            <person name="Woyke T."/>
            <person name="Ryan C.M."/>
            <person name="Banfield J.F."/>
        </authorList>
    </citation>
    <scope>NUCLEOTIDE SEQUENCE [LARGE SCALE GENOMIC DNA]</scope>
</reference>